<evidence type="ECO:0000256" key="5">
    <source>
        <dbReference type="ARBA" id="ARBA00023163"/>
    </source>
</evidence>
<dbReference type="RefSeq" id="WP_084178316.1">
    <property type="nucleotide sequence ID" value="NZ_BMLF01000001.1"/>
</dbReference>
<evidence type="ECO:0000256" key="2">
    <source>
        <dbReference type="ARBA" id="ARBA00023012"/>
    </source>
</evidence>
<evidence type="ECO:0000259" key="8">
    <source>
        <dbReference type="PROSITE" id="PS50110"/>
    </source>
</evidence>
<keyword evidence="3" id="KW-0805">Transcription regulation</keyword>
<dbReference type="PANTHER" id="PTHR48111:SF1">
    <property type="entry name" value="TWO-COMPONENT RESPONSE REGULATOR ORR33"/>
    <property type="match status" value="1"/>
</dbReference>
<feature type="modified residue" description="4-aspartylphosphate" evidence="6">
    <location>
        <position position="54"/>
    </location>
</feature>
<dbReference type="PROSITE" id="PS50110">
    <property type="entry name" value="RESPONSE_REGULATORY"/>
    <property type="match status" value="1"/>
</dbReference>
<dbReference type="InterPro" id="IPR011006">
    <property type="entry name" value="CheY-like_superfamily"/>
</dbReference>
<organism evidence="9 10">
    <name type="scientific">Pseudooceanicola nanhaiensis</name>
    <dbReference type="NCBI Taxonomy" id="375761"/>
    <lineage>
        <taxon>Bacteria</taxon>
        <taxon>Pseudomonadati</taxon>
        <taxon>Pseudomonadota</taxon>
        <taxon>Alphaproteobacteria</taxon>
        <taxon>Rhodobacterales</taxon>
        <taxon>Paracoccaceae</taxon>
        <taxon>Pseudooceanicola</taxon>
    </lineage>
</organism>
<dbReference type="GO" id="GO:0006355">
    <property type="term" value="P:regulation of DNA-templated transcription"/>
    <property type="evidence" value="ECO:0007669"/>
    <property type="project" value="TreeGrafter"/>
</dbReference>
<dbReference type="AlphaFoldDB" id="A0A917SPE8"/>
<keyword evidence="1 6" id="KW-0597">Phosphoprotein</keyword>
<feature type="compositionally biased region" description="Polar residues" evidence="7">
    <location>
        <begin position="307"/>
        <end position="318"/>
    </location>
</feature>
<keyword evidence="5" id="KW-0804">Transcription</keyword>
<evidence type="ECO:0000313" key="9">
    <source>
        <dbReference type="EMBL" id="GGL90789.1"/>
    </source>
</evidence>
<dbReference type="InterPro" id="IPR039420">
    <property type="entry name" value="WalR-like"/>
</dbReference>
<name>A0A917SPE8_9RHOB</name>
<dbReference type="GO" id="GO:0005829">
    <property type="term" value="C:cytosol"/>
    <property type="evidence" value="ECO:0007669"/>
    <property type="project" value="TreeGrafter"/>
</dbReference>
<feature type="domain" description="Response regulatory" evidence="8">
    <location>
        <begin position="2"/>
        <end position="121"/>
    </location>
</feature>
<comment type="caution">
    <text evidence="9">The sequence shown here is derived from an EMBL/GenBank/DDBJ whole genome shotgun (WGS) entry which is preliminary data.</text>
</comment>
<dbReference type="GO" id="GO:0000976">
    <property type="term" value="F:transcription cis-regulatory region binding"/>
    <property type="evidence" value="ECO:0007669"/>
    <property type="project" value="TreeGrafter"/>
</dbReference>
<keyword evidence="10" id="KW-1185">Reference proteome</keyword>
<dbReference type="InterPro" id="IPR001789">
    <property type="entry name" value="Sig_transdc_resp-reg_receiver"/>
</dbReference>
<dbReference type="EMBL" id="BMLF01000001">
    <property type="protein sequence ID" value="GGL90789.1"/>
    <property type="molecule type" value="Genomic_DNA"/>
</dbReference>
<sequence length="368" mass="40558">MRLLIVDDEPSILELLGVALKALGTYKVKTATSAKQALQMIEGKPREFDAFLLDIQMPEMNGIDLCAEIRRNELYKNAPILMLTAMSQMSYVEKAFEAGATDYVTKPFNFEDLKQRLNTARKLKYSKASVGEAEDNPSMMRSVLYHESQDYASELDFSKVERFIGKAEFENYVRQMSLSKASQTCAFALRVGNGAEINVQTSSMDFFKTMMKVAQELVYGTQSAGSLLTYVGSGVFVCAEHGNRLTDTEKLERAIATALSTATFTGPCPEIAVGEHAEMETFDPGSGPKLIEDAIERAMQRDVFTVGPSTQSNVTHISSAPVARPQSGYVQRPQRPAQSSQSSGSSPSKARPDRQAYEKMLLDSLRNG</sequence>
<dbReference type="GO" id="GO:0032993">
    <property type="term" value="C:protein-DNA complex"/>
    <property type="evidence" value="ECO:0007669"/>
    <property type="project" value="TreeGrafter"/>
</dbReference>
<dbReference type="CDD" id="cd17574">
    <property type="entry name" value="REC_OmpR"/>
    <property type="match status" value="1"/>
</dbReference>
<dbReference type="GO" id="GO:0000156">
    <property type="term" value="F:phosphorelay response regulator activity"/>
    <property type="evidence" value="ECO:0007669"/>
    <property type="project" value="TreeGrafter"/>
</dbReference>
<dbReference type="SMART" id="SM00448">
    <property type="entry name" value="REC"/>
    <property type="match status" value="1"/>
</dbReference>
<accession>A0A917SPE8</accession>
<keyword evidence="4" id="KW-0238">DNA-binding</keyword>
<evidence type="ECO:0000256" key="4">
    <source>
        <dbReference type="ARBA" id="ARBA00023125"/>
    </source>
</evidence>
<proteinExistence type="predicted"/>
<keyword evidence="2" id="KW-0902">Two-component regulatory system</keyword>
<evidence type="ECO:0000256" key="1">
    <source>
        <dbReference type="ARBA" id="ARBA00022553"/>
    </source>
</evidence>
<evidence type="ECO:0000256" key="6">
    <source>
        <dbReference type="PROSITE-ProRule" id="PRU00169"/>
    </source>
</evidence>
<evidence type="ECO:0000313" key="10">
    <source>
        <dbReference type="Proteomes" id="UP000649829"/>
    </source>
</evidence>
<dbReference type="Proteomes" id="UP000649829">
    <property type="component" value="Unassembled WGS sequence"/>
</dbReference>
<dbReference type="SUPFAM" id="SSF52172">
    <property type="entry name" value="CheY-like"/>
    <property type="match status" value="1"/>
</dbReference>
<reference evidence="9" key="1">
    <citation type="journal article" date="2014" name="Int. J. Syst. Evol. Microbiol.">
        <title>Complete genome sequence of Corynebacterium casei LMG S-19264T (=DSM 44701T), isolated from a smear-ripened cheese.</title>
        <authorList>
            <consortium name="US DOE Joint Genome Institute (JGI-PGF)"/>
            <person name="Walter F."/>
            <person name="Albersmeier A."/>
            <person name="Kalinowski J."/>
            <person name="Ruckert C."/>
        </authorList>
    </citation>
    <scope>NUCLEOTIDE SEQUENCE</scope>
    <source>
        <strain evidence="9">CGMCC 1.6293</strain>
    </source>
</reference>
<dbReference type="PANTHER" id="PTHR48111">
    <property type="entry name" value="REGULATOR OF RPOS"/>
    <property type="match status" value="1"/>
</dbReference>
<feature type="compositionally biased region" description="Low complexity" evidence="7">
    <location>
        <begin position="331"/>
        <end position="349"/>
    </location>
</feature>
<feature type="region of interest" description="Disordered" evidence="7">
    <location>
        <begin position="307"/>
        <end position="355"/>
    </location>
</feature>
<evidence type="ECO:0000256" key="7">
    <source>
        <dbReference type="SAM" id="MobiDB-lite"/>
    </source>
</evidence>
<gene>
    <name evidence="9" type="ORF">GCM10011534_11160</name>
</gene>
<dbReference type="Gene3D" id="3.40.50.2300">
    <property type="match status" value="1"/>
</dbReference>
<dbReference type="Pfam" id="PF00072">
    <property type="entry name" value="Response_reg"/>
    <property type="match status" value="1"/>
</dbReference>
<reference evidence="9" key="2">
    <citation type="submission" date="2020-09" db="EMBL/GenBank/DDBJ databases">
        <authorList>
            <person name="Sun Q."/>
            <person name="Zhou Y."/>
        </authorList>
    </citation>
    <scope>NUCLEOTIDE SEQUENCE</scope>
    <source>
        <strain evidence="9">CGMCC 1.6293</strain>
    </source>
</reference>
<evidence type="ECO:0000256" key="3">
    <source>
        <dbReference type="ARBA" id="ARBA00023015"/>
    </source>
</evidence>
<protein>
    <recommendedName>
        <fullName evidence="8">Response regulatory domain-containing protein</fullName>
    </recommendedName>
</protein>